<dbReference type="InParanoid" id="A2EJF4"/>
<dbReference type="VEuPathDB" id="TrichDB:TVAGG3_0389620"/>
<dbReference type="GO" id="GO:0005737">
    <property type="term" value="C:cytoplasm"/>
    <property type="evidence" value="ECO:0000318"/>
    <property type="project" value="GO_Central"/>
</dbReference>
<dbReference type="OrthoDB" id="10263206at2759"/>
<dbReference type="OMA" id="WKSEITR"/>
<proteinExistence type="predicted"/>
<dbReference type="VEuPathDB" id="TrichDB:TVAG_050260"/>
<evidence type="ECO:0000313" key="3">
    <source>
        <dbReference type="Proteomes" id="UP000001542"/>
    </source>
</evidence>
<dbReference type="FunFam" id="1.10.472.80:FF:000048">
    <property type="entry name" value="TBC domain containing protein"/>
    <property type="match status" value="1"/>
</dbReference>
<evidence type="ECO:0000313" key="2">
    <source>
        <dbReference type="EMBL" id="EAY07211.1"/>
    </source>
</evidence>
<dbReference type="EMBL" id="DS113405">
    <property type="protein sequence ID" value="EAY07211.1"/>
    <property type="molecule type" value="Genomic_DNA"/>
</dbReference>
<dbReference type="SMART" id="SM00164">
    <property type="entry name" value="TBC"/>
    <property type="match status" value="1"/>
</dbReference>
<dbReference type="Pfam" id="PF00566">
    <property type="entry name" value="RabGAP-TBC"/>
    <property type="match status" value="1"/>
</dbReference>
<dbReference type="Gene3D" id="1.10.472.80">
    <property type="entry name" value="Ypt/Rab-GAP domain of gyp1p, domain 3"/>
    <property type="match status" value="1"/>
</dbReference>
<sequence>MSKKELDFIIFPLVQPNPEETPIDKTIISTICEQTLEDYPPEDRALAWMVMLGLYPSNPNKWESEKRESIQNYWQFVDEFGVRDWHTKTFDKAHKQQQFDVPNKPLMHQIFVDILRTARQIMFFPPEEPNPNSLLTPDLAPFEGYMRRIERVLYVFANFNVGLSYTQGFNELVTPMYYVLLKSTHLFRNNQDDIEGLAFTMLQLLITSTPIHEMYTTQDKSSIILHKLSEFTDILKRHIPTVHNQLEALNIHPATYCYKWFNLLFAQEYDMPSILPIWDLLFAHVDEILEYAFYFGVAQIKIVEDRLIGAKFSVALQALQNLQIGDPGKCIKLALEYYEKDHKVSFKEKFKSFFRSSV</sequence>
<feature type="domain" description="Rab-GAP TBC" evidence="1">
    <location>
        <begin position="38"/>
        <end position="285"/>
    </location>
</feature>
<dbReference type="SMR" id="A2EJF4"/>
<reference evidence="2" key="1">
    <citation type="submission" date="2006-10" db="EMBL/GenBank/DDBJ databases">
        <authorList>
            <person name="Amadeo P."/>
            <person name="Zhao Q."/>
            <person name="Wortman J."/>
            <person name="Fraser-Liggett C."/>
            <person name="Carlton J."/>
        </authorList>
    </citation>
    <scope>NUCLEOTIDE SEQUENCE</scope>
    <source>
        <strain evidence="2">G3</strain>
    </source>
</reference>
<dbReference type="Proteomes" id="UP000001542">
    <property type="component" value="Unassembled WGS sequence"/>
</dbReference>
<dbReference type="FunFam" id="1.10.8.270:FF:000055">
    <property type="entry name" value="TBC1 domain protein, putative"/>
    <property type="match status" value="1"/>
</dbReference>
<dbReference type="STRING" id="5722.A2EJF4"/>
<dbReference type="FunCoup" id="A2EJF4">
    <property type="interactions" value="76"/>
</dbReference>
<name>A2EJF4_TRIV3</name>
<organism evidence="2 3">
    <name type="scientific">Trichomonas vaginalis (strain ATCC PRA-98 / G3)</name>
    <dbReference type="NCBI Taxonomy" id="412133"/>
    <lineage>
        <taxon>Eukaryota</taxon>
        <taxon>Metamonada</taxon>
        <taxon>Parabasalia</taxon>
        <taxon>Trichomonadida</taxon>
        <taxon>Trichomonadidae</taxon>
        <taxon>Trichomonas</taxon>
    </lineage>
</organism>
<dbReference type="InterPro" id="IPR000195">
    <property type="entry name" value="Rab-GAP-TBC_dom"/>
</dbReference>
<dbReference type="RefSeq" id="XP_001319434.1">
    <property type="nucleotide sequence ID" value="XM_001319399.1"/>
</dbReference>
<dbReference type="PANTHER" id="PTHR22957:SF27">
    <property type="entry name" value="TBC1 DOMAIN FAMILY MEMBER 13"/>
    <property type="match status" value="1"/>
</dbReference>
<dbReference type="GO" id="GO:0006886">
    <property type="term" value="P:intracellular protein transport"/>
    <property type="evidence" value="ECO:0000318"/>
    <property type="project" value="GO_Central"/>
</dbReference>
<dbReference type="AlphaFoldDB" id="A2EJF4"/>
<gene>
    <name evidence="2" type="ORF">TVAG_050260</name>
</gene>
<reference evidence="2" key="2">
    <citation type="journal article" date="2007" name="Science">
        <title>Draft genome sequence of the sexually transmitted pathogen Trichomonas vaginalis.</title>
        <authorList>
            <person name="Carlton J.M."/>
            <person name="Hirt R.P."/>
            <person name="Silva J.C."/>
            <person name="Delcher A.L."/>
            <person name="Schatz M."/>
            <person name="Zhao Q."/>
            <person name="Wortman J.R."/>
            <person name="Bidwell S.L."/>
            <person name="Alsmark U.C.M."/>
            <person name="Besteiro S."/>
            <person name="Sicheritz-Ponten T."/>
            <person name="Noel C.J."/>
            <person name="Dacks J.B."/>
            <person name="Foster P.G."/>
            <person name="Simillion C."/>
            <person name="Van de Peer Y."/>
            <person name="Miranda-Saavedra D."/>
            <person name="Barton G.J."/>
            <person name="Westrop G.D."/>
            <person name="Mueller S."/>
            <person name="Dessi D."/>
            <person name="Fiori P.L."/>
            <person name="Ren Q."/>
            <person name="Paulsen I."/>
            <person name="Zhang H."/>
            <person name="Bastida-Corcuera F.D."/>
            <person name="Simoes-Barbosa A."/>
            <person name="Brown M.T."/>
            <person name="Hayes R.D."/>
            <person name="Mukherjee M."/>
            <person name="Okumura C.Y."/>
            <person name="Schneider R."/>
            <person name="Smith A.J."/>
            <person name="Vanacova S."/>
            <person name="Villalvazo M."/>
            <person name="Haas B.J."/>
            <person name="Pertea M."/>
            <person name="Feldblyum T.V."/>
            <person name="Utterback T.R."/>
            <person name="Shu C.L."/>
            <person name="Osoegawa K."/>
            <person name="de Jong P.J."/>
            <person name="Hrdy I."/>
            <person name="Horvathova L."/>
            <person name="Zubacova Z."/>
            <person name="Dolezal P."/>
            <person name="Malik S.B."/>
            <person name="Logsdon J.M. Jr."/>
            <person name="Henze K."/>
            <person name="Gupta A."/>
            <person name="Wang C.C."/>
            <person name="Dunne R.L."/>
            <person name="Upcroft J.A."/>
            <person name="Upcroft P."/>
            <person name="White O."/>
            <person name="Salzberg S.L."/>
            <person name="Tang P."/>
            <person name="Chiu C.-H."/>
            <person name="Lee Y.-S."/>
            <person name="Embley T.M."/>
            <person name="Coombs G.H."/>
            <person name="Mottram J.C."/>
            <person name="Tachezy J."/>
            <person name="Fraser-Liggett C.M."/>
            <person name="Johnson P.J."/>
        </authorList>
    </citation>
    <scope>NUCLEOTIDE SEQUENCE [LARGE SCALE GENOMIC DNA]</scope>
    <source>
        <strain evidence="2">G3</strain>
    </source>
</reference>
<dbReference type="KEGG" id="tva:4765098"/>
<dbReference type="Gene3D" id="1.10.8.270">
    <property type="entry name" value="putative rabgap domain of human tbc1 domain family member 14 like domains"/>
    <property type="match status" value="1"/>
</dbReference>
<dbReference type="eggNOG" id="KOG4567">
    <property type="taxonomic scope" value="Eukaryota"/>
</dbReference>
<protein>
    <recommendedName>
        <fullName evidence="1">Rab-GAP TBC domain-containing protein</fullName>
    </recommendedName>
</protein>
<dbReference type="PROSITE" id="PS50086">
    <property type="entry name" value="TBC_RABGAP"/>
    <property type="match status" value="1"/>
</dbReference>
<dbReference type="PANTHER" id="PTHR22957">
    <property type="entry name" value="TBC1 DOMAIN FAMILY MEMBER GTPASE-ACTIVATING PROTEIN"/>
    <property type="match status" value="1"/>
</dbReference>
<keyword evidence="3" id="KW-1185">Reference proteome</keyword>
<dbReference type="GO" id="GO:0005096">
    <property type="term" value="F:GTPase activator activity"/>
    <property type="evidence" value="ECO:0000318"/>
    <property type="project" value="GO_Central"/>
</dbReference>
<evidence type="ECO:0000259" key="1">
    <source>
        <dbReference type="PROSITE" id="PS50086"/>
    </source>
</evidence>
<dbReference type="SUPFAM" id="SSF47923">
    <property type="entry name" value="Ypt/Rab-GAP domain of gyp1p"/>
    <property type="match status" value="2"/>
</dbReference>
<dbReference type="InterPro" id="IPR035969">
    <property type="entry name" value="Rab-GAP_TBC_sf"/>
</dbReference>
<accession>A2EJF4</accession>